<comment type="caution">
    <text evidence="5">The sequence shown here is derived from an EMBL/GenBank/DDBJ whole genome shotgun (WGS) entry which is preliminary data.</text>
</comment>
<name>A0A940SQT9_9ENTE</name>
<dbReference type="Pfam" id="PF17998">
    <property type="entry name" value="AgI_II_C2"/>
    <property type="match status" value="1"/>
</dbReference>
<evidence type="ECO:0000256" key="1">
    <source>
        <dbReference type="ARBA" id="ARBA00022737"/>
    </source>
</evidence>
<evidence type="ECO:0000259" key="3">
    <source>
        <dbReference type="Pfam" id="PF06458"/>
    </source>
</evidence>
<dbReference type="EMBL" id="JAEEGA010000002">
    <property type="protein sequence ID" value="MBP1040077.1"/>
    <property type="molecule type" value="Genomic_DNA"/>
</dbReference>
<feature type="domain" description="Adhesin isopeptide-forming adherence" evidence="4">
    <location>
        <begin position="688"/>
        <end position="788"/>
    </location>
</feature>
<accession>A0A940SQT9</accession>
<dbReference type="AlphaFoldDB" id="A0A940SQT9"/>
<dbReference type="Gene3D" id="3.10.20.320">
    <property type="entry name" value="Putative peptidoglycan bound protein (lpxtg motif)"/>
    <property type="match status" value="2"/>
</dbReference>
<evidence type="ECO:0000259" key="4">
    <source>
        <dbReference type="Pfam" id="PF17998"/>
    </source>
</evidence>
<organism evidence="5 6">
    <name type="scientific">Vagococcus allomyrinae</name>
    <dbReference type="NCBI Taxonomy" id="2794353"/>
    <lineage>
        <taxon>Bacteria</taxon>
        <taxon>Bacillati</taxon>
        <taxon>Bacillota</taxon>
        <taxon>Bacilli</taxon>
        <taxon>Lactobacillales</taxon>
        <taxon>Enterococcaceae</taxon>
        <taxon>Vagococcus</taxon>
    </lineage>
</organism>
<dbReference type="InterPro" id="IPR026345">
    <property type="entry name" value="Adh_isopep-form_adh_dom"/>
</dbReference>
<dbReference type="SUPFAM" id="SSF49899">
    <property type="entry name" value="Concanavalin A-like lectins/glucanases"/>
    <property type="match status" value="1"/>
</dbReference>
<feature type="chain" id="PRO_5037221972" evidence="2">
    <location>
        <begin position="28"/>
        <end position="968"/>
    </location>
</feature>
<evidence type="ECO:0000313" key="6">
    <source>
        <dbReference type="Proteomes" id="UP000674938"/>
    </source>
</evidence>
<sequence length="968" mass="105265">MKKTTKKWLFLTLASSVFLASSQLVKAENLDEVGVLQTQNSENQSDNSSLMSDPLEELKQRNTRNVNNVPELGLSITDLFYPAISHANSGIAYLDEGRTLQITSTNGSESGAIWSKNRVSMKYDFDLKSYLYLGNSQKNAGDGMTFTLQNDPRMSVIETSDDPADKVIGHIGQGLGIYSGDGVSHNKYGSRYVQNAFSMEFDLFLNARPTYQEHMDMDMSKLSYDQPGNDAYNKYRGHMGFVRPQAYPGNNQPTVGQVYPAHHLSPQLATAFLSNGYWKEYEMTWDAATFTLSYTVRDVLKNAAGTIVPQATNVYKNSYKFNSMEDVAQTFGYSAEDVLDEEELLKVHWGFSGSTGGSVAQQALSMSRMPGLENVSVKYVDTKGNELAESQENIGELGEDYTITPDTETVNEIQSNGYTLLGVDGQLTGKYKYQEDSVVTLVFAESKDLFTAEQTVKNTADVSIDNGEISQGKKASYLLDLKPNAIFTNYTGVSTKYKSFTIEEAIDANLENVTELKLTDALENEVGTATVDGTTIKGELADSATPLALGNLRLSYKAVVKKSAAIGSFVRAKGTAAINLQSTIDQSTVDPYVSSSSVASNEVSTKVIAGTGEVEVQYVDQTNQPIKDPATLDGDIGSGYDATSELVAIADYTYVGDSGNVTGTYTEEIQTVYFKYVANADVYGLTQKVFNSKKESIDGGSVKQGESVSYELTLSLAESVSGLAYNYQSAVFSQVIDDNLMDIKNIKLTDTSGTISEVGSQVGNTISVSLPENTDLAVANNLVLSFEATVKETTPVDEKIYEEGTADVLIAIDGLTSTTELTSNKVVTTVKAGRLEFISAPASVTMAEKLNLSTREKIYDFGLNGESPLVVQDFRDAGSQWRMEASVVKDMTHKTDTSSVLTGGLMYGDQELTTQSKTIKSMTTEDNDAVKISDEWQQGKGLRLKVKPGAAKSGVYEGTIRWTLIDAI</sequence>
<feature type="signal peptide" evidence="2">
    <location>
        <begin position="1"/>
        <end position="27"/>
    </location>
</feature>
<dbReference type="InterPro" id="IPR009459">
    <property type="entry name" value="MucBP_dom"/>
</dbReference>
<keyword evidence="2" id="KW-0732">Signal</keyword>
<dbReference type="Proteomes" id="UP000674938">
    <property type="component" value="Unassembled WGS sequence"/>
</dbReference>
<keyword evidence="6" id="KW-1185">Reference proteome</keyword>
<feature type="domain" description="MucBP" evidence="3">
    <location>
        <begin position="614"/>
        <end position="676"/>
    </location>
</feature>
<evidence type="ECO:0000313" key="5">
    <source>
        <dbReference type="EMBL" id="MBP1040077.1"/>
    </source>
</evidence>
<dbReference type="InterPro" id="IPR013320">
    <property type="entry name" value="ConA-like_dom_sf"/>
</dbReference>
<dbReference type="Pfam" id="PF18483">
    <property type="entry name" value="Lectin_L-type_dom"/>
    <property type="match status" value="1"/>
</dbReference>
<dbReference type="RefSeq" id="WP_209524972.1">
    <property type="nucleotide sequence ID" value="NZ_JAEEGA010000002.1"/>
</dbReference>
<protein>
    <submittedName>
        <fullName evidence="5">MucBP domain-containing protein</fullName>
    </submittedName>
</protein>
<feature type="domain" description="MucBP" evidence="3">
    <location>
        <begin position="374"/>
        <end position="443"/>
    </location>
</feature>
<reference evidence="5" key="1">
    <citation type="submission" date="2020-12" db="EMBL/GenBank/DDBJ databases">
        <title>Vagococcus allomyrinae sp. nov. and Enterococcus lavae sp. nov., isolated from the larvae of Allomyrina dichotoma.</title>
        <authorList>
            <person name="Lee S.D."/>
        </authorList>
    </citation>
    <scope>NUCLEOTIDE SEQUENCE</scope>
    <source>
        <strain evidence="5">BWB3-3</strain>
    </source>
</reference>
<proteinExistence type="predicted"/>
<evidence type="ECO:0000256" key="2">
    <source>
        <dbReference type="SAM" id="SignalP"/>
    </source>
</evidence>
<keyword evidence="1" id="KW-0677">Repeat</keyword>
<dbReference type="Pfam" id="PF06458">
    <property type="entry name" value="MucBP"/>
    <property type="match status" value="2"/>
</dbReference>
<dbReference type="Gene3D" id="2.60.120.200">
    <property type="match status" value="1"/>
</dbReference>
<gene>
    <name evidence="5" type="ORF">I6N95_03525</name>
</gene>